<dbReference type="EMBL" id="WTRX01000001">
    <property type="protein sequence ID" value="MWU29375.1"/>
    <property type="molecule type" value="Genomic_DNA"/>
</dbReference>
<evidence type="ECO:0000313" key="1">
    <source>
        <dbReference type="EMBL" id="MWU29375.1"/>
    </source>
</evidence>
<comment type="caution">
    <text evidence="1">The sequence shown here is derived from an EMBL/GenBank/DDBJ whole genome shotgun (WGS) entry which is preliminary data.</text>
</comment>
<dbReference type="Proteomes" id="UP000441160">
    <property type="component" value="Unassembled WGS sequence"/>
</dbReference>
<name>A0AAW9WYQ8_ECOLX</name>
<protein>
    <submittedName>
        <fullName evidence="1">Uncharacterized protein</fullName>
    </submittedName>
</protein>
<reference evidence="1 2" key="1">
    <citation type="submission" date="2019-12" db="EMBL/GenBank/DDBJ databases">
        <title>Enteriobacteria Tanzani isolates_8377-8380.</title>
        <authorList>
            <person name="Subbiah M."/>
            <person name="Call D."/>
        </authorList>
    </citation>
    <scope>NUCLEOTIDE SEQUENCE [LARGE SCALE GENOMIC DNA]</scope>
    <source>
        <strain evidence="1 2">8378wB3</strain>
    </source>
</reference>
<organism evidence="1 2">
    <name type="scientific">Escherichia coli</name>
    <dbReference type="NCBI Taxonomy" id="562"/>
    <lineage>
        <taxon>Bacteria</taxon>
        <taxon>Pseudomonadati</taxon>
        <taxon>Pseudomonadota</taxon>
        <taxon>Gammaproteobacteria</taxon>
        <taxon>Enterobacterales</taxon>
        <taxon>Enterobacteriaceae</taxon>
        <taxon>Escherichia</taxon>
    </lineage>
</organism>
<dbReference type="AlphaFoldDB" id="A0AAW9WYQ8"/>
<accession>A0AAW9WYQ8</accession>
<proteinExistence type="predicted"/>
<evidence type="ECO:0000313" key="2">
    <source>
        <dbReference type="Proteomes" id="UP000441160"/>
    </source>
</evidence>
<sequence length="71" mass="7467">MLENYYKNGPIATDDKAKRLIAVQAALEIAKASVSANTADSNDAKARWDLAHVAGGIEALADAIQASLKVK</sequence>
<gene>
    <name evidence="1" type="ORF">GP944_01015</name>
</gene>
<dbReference type="RefSeq" id="WP_160458579.1">
    <property type="nucleotide sequence ID" value="NZ_WTRX01000001.1"/>
</dbReference>